<name>X8DJX6_MYCXE</name>
<dbReference type="Gene3D" id="3.10.129.10">
    <property type="entry name" value="Hotdog Thioesterase"/>
    <property type="match status" value="1"/>
</dbReference>
<evidence type="ECO:0000313" key="3">
    <source>
        <dbReference type="EMBL" id="EUA68942.1"/>
    </source>
</evidence>
<protein>
    <submittedName>
        <fullName evidence="3">MaoC like domain protein</fullName>
    </submittedName>
</protein>
<dbReference type="PANTHER" id="PTHR43841:SF3">
    <property type="entry name" value="(3R)-HYDROXYACYL-ACP DEHYDRATASE SUBUNIT HADB"/>
    <property type="match status" value="1"/>
</dbReference>
<dbReference type="EMBL" id="JAOB01000013">
    <property type="protein sequence ID" value="EUA68942.1"/>
    <property type="molecule type" value="Genomic_DNA"/>
</dbReference>
<proteinExistence type="inferred from homology"/>
<dbReference type="SUPFAM" id="SSF54637">
    <property type="entry name" value="Thioesterase/thiol ester dehydrase-isomerase"/>
    <property type="match status" value="1"/>
</dbReference>
<feature type="domain" description="MaoC-like" evidence="2">
    <location>
        <begin position="26"/>
        <end position="118"/>
    </location>
</feature>
<comment type="similarity">
    <text evidence="1">Belongs to the enoyl-CoA hydratase/isomerase family.</text>
</comment>
<dbReference type="InterPro" id="IPR029069">
    <property type="entry name" value="HotDog_dom_sf"/>
</dbReference>
<gene>
    <name evidence="3" type="ORF">I553_2130</name>
</gene>
<comment type="caution">
    <text evidence="3">The sequence shown here is derived from an EMBL/GenBank/DDBJ whole genome shotgun (WGS) entry which is preliminary data.</text>
</comment>
<evidence type="ECO:0000259" key="2">
    <source>
        <dbReference type="Pfam" id="PF01575"/>
    </source>
</evidence>
<dbReference type="PANTHER" id="PTHR43841">
    <property type="entry name" value="3-HYDROXYACYL-THIOESTER DEHYDRATASE HTDX-RELATED"/>
    <property type="match status" value="1"/>
</dbReference>
<dbReference type="InterPro" id="IPR002539">
    <property type="entry name" value="MaoC-like_dom"/>
</dbReference>
<dbReference type="PATRIC" id="fig|1299334.3.peg.1624"/>
<evidence type="ECO:0000256" key="1">
    <source>
        <dbReference type="ARBA" id="ARBA00005254"/>
    </source>
</evidence>
<organism evidence="3">
    <name type="scientific">Mycobacterium xenopi 4042</name>
    <dbReference type="NCBI Taxonomy" id="1299334"/>
    <lineage>
        <taxon>Bacteria</taxon>
        <taxon>Bacillati</taxon>
        <taxon>Actinomycetota</taxon>
        <taxon>Actinomycetes</taxon>
        <taxon>Mycobacteriales</taxon>
        <taxon>Mycobacteriaceae</taxon>
        <taxon>Mycobacterium</taxon>
    </lineage>
</organism>
<dbReference type="Pfam" id="PF01575">
    <property type="entry name" value="MaoC_dehydratas"/>
    <property type="match status" value="1"/>
</dbReference>
<dbReference type="AlphaFoldDB" id="X8DJX6"/>
<reference evidence="3" key="1">
    <citation type="submission" date="2014-01" db="EMBL/GenBank/DDBJ databases">
        <authorList>
            <person name="Brown-Elliot B."/>
            <person name="Wallace R."/>
            <person name="Lenaerts A."/>
            <person name="Ordway D."/>
            <person name="DeGroote M.A."/>
            <person name="Parker T."/>
            <person name="Sizemore C."/>
            <person name="Tallon L.J."/>
            <person name="Sadzewicz L.K."/>
            <person name="Sengamalay N."/>
            <person name="Fraser C.M."/>
            <person name="Hine E."/>
            <person name="Shefchek K.A."/>
            <person name="Das S.P."/>
            <person name="Tettelin H."/>
        </authorList>
    </citation>
    <scope>NUCLEOTIDE SEQUENCE [LARGE SCALE GENOMIC DNA]</scope>
    <source>
        <strain evidence="3">4042</strain>
    </source>
</reference>
<accession>X8DJX6</accession>
<sequence length="144" mass="15598">MMIDRATHAAGTFRLGDEAPGFAVGPITRTHIVRYAGASGDFTAIHHDEPLAHSVGLPSVFAMGMMHAGMLAHLVADWLGLASVRRYRVRFEERVWPGDVLTFAGRIIVVDRSDGVERVEAEVTCHNQGGKRTLSGSATAEYPL</sequence>